<dbReference type="InterPro" id="IPR017255">
    <property type="entry name" value="AcTrfase_GNAT_prd"/>
</dbReference>
<evidence type="ECO:0000259" key="1">
    <source>
        <dbReference type="PROSITE" id="PS51186"/>
    </source>
</evidence>
<dbReference type="RefSeq" id="WP_268924986.1">
    <property type="nucleotide sequence ID" value="NZ_JAPTGB010000011.1"/>
</dbReference>
<protein>
    <submittedName>
        <fullName evidence="2">N-acetyltransferase</fullName>
    </submittedName>
</protein>
<dbReference type="PROSITE" id="PS51186">
    <property type="entry name" value="GNAT"/>
    <property type="match status" value="1"/>
</dbReference>
<dbReference type="PIRSF" id="PIRSF037663">
    <property type="entry name" value="Acetyltransf_GNAT_prd"/>
    <property type="match status" value="1"/>
</dbReference>
<accession>A0ABT4IGB9</accession>
<keyword evidence="3" id="KW-1185">Reference proteome</keyword>
<reference evidence="2" key="1">
    <citation type="submission" date="2022-12" db="EMBL/GenBank/DDBJ databases">
        <title>Isolation and characterisation of novel Methanocorpusculum spp. from native Australian herbivores indicates the genus is ancestrally host-associated.</title>
        <authorList>
            <person name="Volmer J.G."/>
            <person name="Soo R.M."/>
            <person name="Evans P.N."/>
            <person name="Hoedt E.C."/>
            <person name="Astorga Alsina A.L."/>
            <person name="Woodcroft B.J."/>
            <person name="Tyson G.W."/>
            <person name="Hugenholtz P."/>
            <person name="Morrison M."/>
        </authorList>
    </citation>
    <scope>NUCLEOTIDE SEQUENCE</scope>
    <source>
        <strain evidence="2">MG</strain>
    </source>
</reference>
<dbReference type="InterPro" id="IPR000182">
    <property type="entry name" value="GNAT_dom"/>
</dbReference>
<dbReference type="Pfam" id="PF00583">
    <property type="entry name" value="Acetyltransf_1"/>
    <property type="match status" value="1"/>
</dbReference>
<dbReference type="PANTHER" id="PTHR43617:SF20">
    <property type="entry name" value="N-ALPHA-ACETYLTRANSFERASE RIMI"/>
    <property type="match status" value="1"/>
</dbReference>
<proteinExistence type="predicted"/>
<evidence type="ECO:0000313" key="3">
    <source>
        <dbReference type="Proteomes" id="UP001141422"/>
    </source>
</evidence>
<dbReference type="Gene3D" id="3.40.630.30">
    <property type="match status" value="1"/>
</dbReference>
<dbReference type="InterPro" id="IPR016181">
    <property type="entry name" value="Acyl_CoA_acyltransferase"/>
</dbReference>
<evidence type="ECO:0000313" key="2">
    <source>
        <dbReference type="EMBL" id="MCZ0860784.1"/>
    </source>
</evidence>
<dbReference type="PANTHER" id="PTHR43617">
    <property type="entry name" value="L-AMINO ACID N-ACETYLTRANSFERASE"/>
    <property type="match status" value="1"/>
</dbReference>
<dbReference type="EMBL" id="JAPTGB010000011">
    <property type="protein sequence ID" value="MCZ0860784.1"/>
    <property type="molecule type" value="Genomic_DNA"/>
</dbReference>
<comment type="caution">
    <text evidence="2">The sequence shown here is derived from an EMBL/GenBank/DDBJ whole genome shotgun (WGS) entry which is preliminary data.</text>
</comment>
<dbReference type="CDD" id="cd04301">
    <property type="entry name" value="NAT_SF"/>
    <property type="match status" value="1"/>
</dbReference>
<feature type="domain" description="N-acetyltransferase" evidence="1">
    <location>
        <begin position="4"/>
        <end position="150"/>
    </location>
</feature>
<dbReference type="Proteomes" id="UP001141422">
    <property type="component" value="Unassembled WGS sequence"/>
</dbReference>
<sequence>MESIRVRPYTTADYPLICELDAPLFSGMGGPVLFRHIEELFPSLFFIAENPDGKIIGYILGGIHLDDAATGKLIRIGVVPNYQRMECGTKLTETLFSTMKRRGVAAVHLTVAETNIQAIAFYQKIGFTQKERIQNYFYPDTARLVLWKTL</sequence>
<name>A0ABT4IGB9_9EURY</name>
<dbReference type="InterPro" id="IPR050276">
    <property type="entry name" value="MshD_Acetyltransferase"/>
</dbReference>
<gene>
    <name evidence="2" type="ORF">O0S10_06000</name>
</gene>
<dbReference type="SUPFAM" id="SSF55729">
    <property type="entry name" value="Acyl-CoA N-acyltransferases (Nat)"/>
    <property type="match status" value="1"/>
</dbReference>
<organism evidence="2 3">
    <name type="scientific">Methanocorpusculum petauri</name>
    <dbReference type="NCBI Taxonomy" id="3002863"/>
    <lineage>
        <taxon>Archaea</taxon>
        <taxon>Methanobacteriati</taxon>
        <taxon>Methanobacteriota</taxon>
        <taxon>Stenosarchaea group</taxon>
        <taxon>Methanomicrobia</taxon>
        <taxon>Methanomicrobiales</taxon>
        <taxon>Methanocorpusculaceae</taxon>
        <taxon>Methanocorpusculum</taxon>
    </lineage>
</organism>